<gene>
    <name evidence="2" type="ORF">PCOR1329_LOCUS60586</name>
</gene>
<dbReference type="Proteomes" id="UP001189429">
    <property type="component" value="Unassembled WGS sequence"/>
</dbReference>
<comment type="caution">
    <text evidence="2">The sequence shown here is derived from an EMBL/GenBank/DDBJ whole genome shotgun (WGS) entry which is preliminary data.</text>
</comment>
<feature type="non-terminal residue" evidence="2">
    <location>
        <position position="1"/>
    </location>
</feature>
<keyword evidence="3" id="KW-1185">Reference proteome</keyword>
<reference evidence="2" key="1">
    <citation type="submission" date="2023-10" db="EMBL/GenBank/DDBJ databases">
        <authorList>
            <person name="Chen Y."/>
            <person name="Shah S."/>
            <person name="Dougan E. K."/>
            <person name="Thang M."/>
            <person name="Chan C."/>
        </authorList>
    </citation>
    <scope>NUCLEOTIDE SEQUENCE [LARGE SCALE GENOMIC DNA]</scope>
</reference>
<organism evidence="2 3">
    <name type="scientific">Prorocentrum cordatum</name>
    <dbReference type="NCBI Taxonomy" id="2364126"/>
    <lineage>
        <taxon>Eukaryota</taxon>
        <taxon>Sar</taxon>
        <taxon>Alveolata</taxon>
        <taxon>Dinophyceae</taxon>
        <taxon>Prorocentrales</taxon>
        <taxon>Prorocentraceae</taxon>
        <taxon>Prorocentrum</taxon>
    </lineage>
</organism>
<evidence type="ECO:0000313" key="2">
    <source>
        <dbReference type="EMBL" id="CAK0876075.1"/>
    </source>
</evidence>
<accession>A0ABN9VRG8</accession>
<feature type="non-terminal residue" evidence="2">
    <location>
        <position position="99"/>
    </location>
</feature>
<protein>
    <submittedName>
        <fullName evidence="2">Uncharacterized protein</fullName>
    </submittedName>
</protein>
<feature type="compositionally biased region" description="Polar residues" evidence="1">
    <location>
        <begin position="86"/>
        <end position="99"/>
    </location>
</feature>
<dbReference type="EMBL" id="CAUYUJ010017594">
    <property type="protein sequence ID" value="CAK0876075.1"/>
    <property type="molecule type" value="Genomic_DNA"/>
</dbReference>
<proteinExistence type="predicted"/>
<feature type="region of interest" description="Disordered" evidence="1">
    <location>
        <begin position="57"/>
        <end position="99"/>
    </location>
</feature>
<name>A0ABN9VRG8_9DINO</name>
<evidence type="ECO:0000313" key="3">
    <source>
        <dbReference type="Proteomes" id="UP001189429"/>
    </source>
</evidence>
<evidence type="ECO:0000256" key="1">
    <source>
        <dbReference type="SAM" id="MobiDB-lite"/>
    </source>
</evidence>
<sequence length="99" mass="10925">FHNLNSQAEQPLTRASAIRKLVRGDASLRGYMTTSPIRLAHENSCGRATWIVQRLRFPSEPRAPTTQTRLETTGRRGRPGRRGAGASSQDRPLTVTASL</sequence>